<dbReference type="Proteomes" id="UP000199306">
    <property type="component" value="Unassembled WGS sequence"/>
</dbReference>
<reference evidence="2 3" key="1">
    <citation type="submission" date="2016-10" db="EMBL/GenBank/DDBJ databases">
        <authorList>
            <person name="de Groot N.N."/>
        </authorList>
    </citation>
    <scope>NUCLEOTIDE SEQUENCE [LARGE SCALE GENOMIC DNA]</scope>
    <source>
        <strain evidence="3">E92,LMG 26720,CCM 7988</strain>
    </source>
</reference>
<evidence type="ECO:0000313" key="2">
    <source>
        <dbReference type="EMBL" id="SFP61270.1"/>
    </source>
</evidence>
<evidence type="ECO:0000313" key="3">
    <source>
        <dbReference type="Proteomes" id="UP000199306"/>
    </source>
</evidence>
<keyword evidence="1" id="KW-0812">Transmembrane</keyword>
<feature type="transmembrane region" description="Helical" evidence="1">
    <location>
        <begin position="46"/>
        <end position="65"/>
    </location>
</feature>
<feature type="transmembrane region" description="Helical" evidence="1">
    <location>
        <begin position="6"/>
        <end position="25"/>
    </location>
</feature>
<feature type="transmembrane region" description="Helical" evidence="1">
    <location>
        <begin position="125"/>
        <end position="142"/>
    </location>
</feature>
<organism evidence="2 3">
    <name type="scientific">Pseudarcicella hirudinis</name>
    <dbReference type="NCBI Taxonomy" id="1079859"/>
    <lineage>
        <taxon>Bacteria</taxon>
        <taxon>Pseudomonadati</taxon>
        <taxon>Bacteroidota</taxon>
        <taxon>Cytophagia</taxon>
        <taxon>Cytophagales</taxon>
        <taxon>Flectobacillaceae</taxon>
        <taxon>Pseudarcicella</taxon>
    </lineage>
</organism>
<protein>
    <recommendedName>
        <fullName evidence="4">Cytochrome b561</fullName>
    </recommendedName>
</protein>
<dbReference type="AlphaFoldDB" id="A0A1I5RSB4"/>
<name>A0A1I5RSB4_9BACT</name>
<keyword evidence="1" id="KW-1133">Transmembrane helix</keyword>
<proteinExistence type="predicted"/>
<dbReference type="OrthoDB" id="329514at2"/>
<feature type="transmembrane region" description="Helical" evidence="1">
    <location>
        <begin position="85"/>
        <end position="105"/>
    </location>
</feature>
<evidence type="ECO:0008006" key="4">
    <source>
        <dbReference type="Google" id="ProtNLM"/>
    </source>
</evidence>
<gene>
    <name evidence="2" type="ORF">SAMN04515674_104213</name>
</gene>
<dbReference type="STRING" id="1079859.SAMN04515674_104213"/>
<dbReference type="EMBL" id="FOXH01000004">
    <property type="protein sequence ID" value="SFP61270.1"/>
    <property type="molecule type" value="Genomic_DNA"/>
</dbReference>
<keyword evidence="1" id="KW-0472">Membrane</keyword>
<evidence type="ECO:0000256" key="1">
    <source>
        <dbReference type="SAM" id="Phobius"/>
    </source>
</evidence>
<dbReference type="RefSeq" id="WP_092015616.1">
    <property type="nucleotide sequence ID" value="NZ_FOXH01000004.1"/>
</dbReference>
<accession>A0A1I5RSB4</accession>
<keyword evidence="3" id="KW-1185">Reference proteome</keyword>
<sequence>MYVILLFFHSLVRWLVLASLVYSIYRGRRGWLGNRAFTKSDNAIRHWTATISHIQMTIGYLLYFQSPTVKYFTANTRQALQQIDFLFFGLIHIALMTISVILITIGSSLSKRQETDLEKYRTMTIWFAVALLIIFIAIPWPFSPLANRPYLRHF</sequence>